<dbReference type="Proteomes" id="UP000215377">
    <property type="component" value="Unassembled WGS sequence"/>
</dbReference>
<accession>A0A225NKQ1</accession>
<dbReference type="Pfam" id="PF01980">
    <property type="entry name" value="TrmO_N"/>
    <property type="match status" value="1"/>
</dbReference>
<keyword evidence="1" id="KW-0949">S-adenosyl-L-methionine</keyword>
<evidence type="ECO:0000313" key="4">
    <source>
        <dbReference type="EMBL" id="OWU74775.1"/>
    </source>
</evidence>
<sequence length="158" mass="17679">MTAQDTDIRPLEVAVTAPEPGDATLHFIGRIHTPFTERSQCPRQGKPDGPECRIEIFPPWDRALEGIEDFARIEVLYWLDKSRRDLVVQNPGHTDRTYGTFALRSPVRPNPIGTCLVDLLRVEGNVLVVRSLDCLDGTPLIDIKPDRCAFSPKAPPKP</sequence>
<dbReference type="PROSITE" id="PS51668">
    <property type="entry name" value="TSAA_2"/>
    <property type="match status" value="1"/>
</dbReference>
<dbReference type="Gene3D" id="2.40.30.70">
    <property type="entry name" value="YaeB-like"/>
    <property type="match status" value="1"/>
</dbReference>
<evidence type="ECO:0000256" key="1">
    <source>
        <dbReference type="ARBA" id="ARBA00022691"/>
    </source>
</evidence>
<organism evidence="4 5">
    <name type="scientific">Marinibacterium profundimaris</name>
    <dbReference type="NCBI Taxonomy" id="1679460"/>
    <lineage>
        <taxon>Bacteria</taxon>
        <taxon>Pseudomonadati</taxon>
        <taxon>Pseudomonadota</taxon>
        <taxon>Alphaproteobacteria</taxon>
        <taxon>Rhodobacterales</taxon>
        <taxon>Paracoccaceae</taxon>
        <taxon>Marinibacterium</taxon>
    </lineage>
</organism>
<dbReference type="NCBIfam" id="TIGR00104">
    <property type="entry name" value="tRNA_TsaA"/>
    <property type="match status" value="1"/>
</dbReference>
<dbReference type="CDD" id="cd09281">
    <property type="entry name" value="UPF0066"/>
    <property type="match status" value="1"/>
</dbReference>
<dbReference type="InterPro" id="IPR023370">
    <property type="entry name" value="TrmO-like_N"/>
</dbReference>
<feature type="domain" description="TsaA-like" evidence="3">
    <location>
        <begin position="25"/>
        <end position="155"/>
    </location>
</feature>
<evidence type="ECO:0000313" key="5">
    <source>
        <dbReference type="Proteomes" id="UP000215377"/>
    </source>
</evidence>
<evidence type="ECO:0000259" key="3">
    <source>
        <dbReference type="PROSITE" id="PS51668"/>
    </source>
</evidence>
<dbReference type="PANTHER" id="PTHR12818:SF0">
    <property type="entry name" value="TRNA (ADENINE(37)-N6)-METHYLTRANSFERASE"/>
    <property type="match status" value="1"/>
</dbReference>
<dbReference type="InterPro" id="IPR036414">
    <property type="entry name" value="YaeB_N_sf"/>
</dbReference>
<dbReference type="InterPro" id="IPR040372">
    <property type="entry name" value="YaeB-like"/>
</dbReference>
<reference evidence="4 5" key="1">
    <citation type="submission" date="2013-04" db="EMBL/GenBank/DDBJ databases">
        <title>Oceanicola sp. 22II1-22F33 Genome Sequencing.</title>
        <authorList>
            <person name="Lai Q."/>
            <person name="Li G."/>
            <person name="Shao Z."/>
        </authorList>
    </citation>
    <scope>NUCLEOTIDE SEQUENCE [LARGE SCALE GENOMIC DNA]</scope>
    <source>
        <strain evidence="4 5">22II1-22F33</strain>
    </source>
</reference>
<protein>
    <recommendedName>
        <fullName evidence="3">TsaA-like domain-containing protein</fullName>
    </recommendedName>
</protein>
<name>A0A225NKQ1_9RHOB</name>
<evidence type="ECO:0000256" key="2">
    <source>
        <dbReference type="ARBA" id="ARBA00033753"/>
    </source>
</evidence>
<comment type="similarity">
    <text evidence="2">Belongs to the tRNA methyltransferase O family.</text>
</comment>
<keyword evidence="5" id="KW-1185">Reference proteome</keyword>
<comment type="caution">
    <text evidence="4">The sequence shown here is derived from an EMBL/GenBank/DDBJ whole genome shotgun (WGS) entry which is preliminary data.</text>
</comment>
<dbReference type="OrthoDB" id="9804309at2"/>
<dbReference type="InterPro" id="IPR036413">
    <property type="entry name" value="YaeB-like_sf"/>
</dbReference>
<dbReference type="PANTHER" id="PTHR12818">
    <property type="entry name" value="TRNA (ADENINE(37)-N6)-METHYLTRANSFERASE"/>
    <property type="match status" value="1"/>
</dbReference>
<dbReference type="RefSeq" id="WP_088649569.1">
    <property type="nucleotide sequence ID" value="NZ_AQQR01000003.1"/>
</dbReference>
<gene>
    <name evidence="4" type="ORF">ATO3_09235</name>
</gene>
<dbReference type="SUPFAM" id="SSF118196">
    <property type="entry name" value="YaeB-like"/>
    <property type="match status" value="1"/>
</dbReference>
<dbReference type="AlphaFoldDB" id="A0A225NKQ1"/>
<proteinExistence type="inferred from homology"/>
<dbReference type="EMBL" id="AQQR01000003">
    <property type="protein sequence ID" value="OWU74775.1"/>
    <property type="molecule type" value="Genomic_DNA"/>
</dbReference>